<protein>
    <submittedName>
        <fullName evidence="1">Uncharacterized protein</fullName>
    </submittedName>
</protein>
<accession>A0A517PZS0</accession>
<gene>
    <name evidence="1" type="ORF">Enr10x_01390</name>
</gene>
<accession>A0A517ZZ75</accession>
<dbReference type="EMBL" id="CP037421">
    <property type="protein sequence ID" value="QDT24847.1"/>
    <property type="molecule type" value="Genomic_DNA"/>
</dbReference>
<proteinExistence type="predicted"/>
<dbReference type="InterPro" id="IPR008969">
    <property type="entry name" value="CarboxyPept-like_regulatory"/>
</dbReference>
<dbReference type="AlphaFoldDB" id="A0A517PZS0"/>
<keyword evidence="2" id="KW-1185">Reference proteome</keyword>
<reference evidence="1 2" key="1">
    <citation type="submission" date="2019-03" db="EMBL/GenBank/DDBJ databases">
        <title>Deep-cultivation of Planctomycetes and their phenomic and genomic characterization uncovers novel biology.</title>
        <authorList>
            <person name="Wiegand S."/>
            <person name="Jogler M."/>
            <person name="Boedeker C."/>
            <person name="Pinto D."/>
            <person name="Vollmers J."/>
            <person name="Rivas-Marin E."/>
            <person name="Kohn T."/>
            <person name="Peeters S.H."/>
            <person name="Heuer A."/>
            <person name="Rast P."/>
            <person name="Oberbeckmann S."/>
            <person name="Bunk B."/>
            <person name="Jeske O."/>
            <person name="Meyerdierks A."/>
            <person name="Storesund J.E."/>
            <person name="Kallscheuer N."/>
            <person name="Luecker S."/>
            <person name="Lage O.M."/>
            <person name="Pohl T."/>
            <person name="Merkel B.J."/>
            <person name="Hornburger P."/>
            <person name="Mueller R.-W."/>
            <person name="Bruemmer F."/>
            <person name="Labrenz M."/>
            <person name="Spormann A.M."/>
            <person name="Op den Camp H."/>
            <person name="Overmann J."/>
            <person name="Amann R."/>
            <person name="Jetten M.S.M."/>
            <person name="Mascher T."/>
            <person name="Medema M.H."/>
            <person name="Devos D.P."/>
            <person name="Kaster A.-K."/>
            <person name="Ovreas L."/>
            <person name="Rohde M."/>
            <person name="Galperin M.Y."/>
            <person name="Jogler C."/>
        </authorList>
    </citation>
    <scope>NUCLEOTIDE SEQUENCE [LARGE SCALE GENOMIC DNA]</scope>
    <source>
        <strain evidence="1 2">Enr10</strain>
    </source>
</reference>
<name>A0A517PZS0_9PLAN</name>
<sequence length="383" mass="43194">MAGRGDPMWSPAAHRQRMTFFTESAGFMKHSLTICILLLLGTLLTPITLSAAGPKEKDNDNQDAELTIKGTLVDEQNQPVADTKVFVNQHSLYFQSDKPIETTTDFRGRFAITDKVGQLKKQTLLATAPGQRMAYVNLPWKNLQSDSSLRELQLQLRPAQHFALQVVDGTGKPIANAQTGIMGNYLIWGTGKTDPAGRIEYLLPEDVPIQNIVAFRNGDGLDYQAYELSRKRRRKQPNKKPVLPENPIRLTLDGTQPLQVKVQESDGKPLAGVLVRPWYLQKADQPDVLNLSFYNKLFRFYTDKSGIVKFNWIPHWQTEKLTIWAYSADHKEARVTYDPQKGEGTLTIRVVSLITISDRGVFPDGLNAMEINQFVEALKQKED</sequence>
<evidence type="ECO:0000313" key="1">
    <source>
        <dbReference type="EMBL" id="QDT24847.1"/>
    </source>
</evidence>
<evidence type="ECO:0000313" key="2">
    <source>
        <dbReference type="Proteomes" id="UP000315647"/>
    </source>
</evidence>
<dbReference type="SUPFAM" id="SSF49464">
    <property type="entry name" value="Carboxypeptidase regulatory domain-like"/>
    <property type="match status" value="1"/>
</dbReference>
<organism evidence="1 2">
    <name type="scientific">Gimesia panareensis</name>
    <dbReference type="NCBI Taxonomy" id="2527978"/>
    <lineage>
        <taxon>Bacteria</taxon>
        <taxon>Pseudomonadati</taxon>
        <taxon>Planctomycetota</taxon>
        <taxon>Planctomycetia</taxon>
        <taxon>Planctomycetales</taxon>
        <taxon>Planctomycetaceae</taxon>
        <taxon>Gimesia</taxon>
    </lineage>
</organism>
<dbReference type="Proteomes" id="UP000315647">
    <property type="component" value="Chromosome"/>
</dbReference>